<dbReference type="InterPro" id="IPR050474">
    <property type="entry name" value="Hel308_SKI2-like"/>
</dbReference>
<dbReference type="RefSeq" id="WP_127780084.1">
    <property type="nucleotide sequence ID" value="NZ_SADD01000004.1"/>
</dbReference>
<evidence type="ECO:0000313" key="7">
    <source>
        <dbReference type="EMBL" id="RVU44716.1"/>
    </source>
</evidence>
<evidence type="ECO:0000256" key="4">
    <source>
        <dbReference type="ARBA" id="ARBA00022840"/>
    </source>
</evidence>
<evidence type="ECO:0000256" key="1">
    <source>
        <dbReference type="ARBA" id="ARBA00022741"/>
    </source>
</evidence>
<dbReference type="InterPro" id="IPR001650">
    <property type="entry name" value="Helicase_C-like"/>
</dbReference>
<organism evidence="7 8">
    <name type="scientific">Lujinxingia sediminis</name>
    <dbReference type="NCBI Taxonomy" id="2480984"/>
    <lineage>
        <taxon>Bacteria</taxon>
        <taxon>Deltaproteobacteria</taxon>
        <taxon>Bradymonadales</taxon>
        <taxon>Lujinxingiaceae</taxon>
        <taxon>Lujinxingia</taxon>
    </lineage>
</organism>
<dbReference type="SUPFAM" id="SSF52540">
    <property type="entry name" value="P-loop containing nucleoside triphosphate hydrolases"/>
    <property type="match status" value="1"/>
</dbReference>
<evidence type="ECO:0000256" key="2">
    <source>
        <dbReference type="ARBA" id="ARBA00022801"/>
    </source>
</evidence>
<comment type="caution">
    <text evidence="7">The sequence shown here is derived from an EMBL/GenBank/DDBJ whole genome shotgun (WGS) entry which is preliminary data.</text>
</comment>
<evidence type="ECO:0000256" key="3">
    <source>
        <dbReference type="ARBA" id="ARBA00022806"/>
    </source>
</evidence>
<dbReference type="PROSITE" id="PS51192">
    <property type="entry name" value="HELICASE_ATP_BIND_1"/>
    <property type="match status" value="1"/>
</dbReference>
<keyword evidence="3 7" id="KW-0347">Helicase</keyword>
<dbReference type="Gene3D" id="3.40.50.300">
    <property type="entry name" value="P-loop containing nucleotide triphosphate hydrolases"/>
    <property type="match status" value="2"/>
</dbReference>
<dbReference type="PROSITE" id="PS51194">
    <property type="entry name" value="HELICASE_CTER"/>
    <property type="match status" value="1"/>
</dbReference>
<dbReference type="Pfam" id="PF00270">
    <property type="entry name" value="DEAD"/>
    <property type="match status" value="1"/>
</dbReference>
<gene>
    <name evidence="7" type="ORF">EA187_09235</name>
</gene>
<dbReference type="InterPro" id="IPR027417">
    <property type="entry name" value="P-loop_NTPase"/>
</dbReference>
<dbReference type="CDD" id="cd17921">
    <property type="entry name" value="DEXHc_Ski2"/>
    <property type="match status" value="1"/>
</dbReference>
<keyword evidence="1" id="KW-0547">Nucleotide-binding</keyword>
<feature type="domain" description="Helicase C-terminal" evidence="6">
    <location>
        <begin position="549"/>
        <end position="735"/>
    </location>
</feature>
<name>A0ABY0CSW8_9DELT</name>
<sequence>MTSWLIDAMGNDRFKRAEEEASRRRIGGALGLEPTFQVNDVELRQVVSLLELEVFDKLCGTNADELRQVCGKAFQISRVLPLDDERQSRGEQLLRLACLAMLGDRGADIRRILADESFDGLILNEEDWGARVWSLTLDTWLRLIRKAGWSDLDRVQENVACLRQEQGDGEPSYLNGLKSRGPAWQLVAEYHLAKVAEVLAVFLGQGETPTGTFDVREQLEPHFERALAACSRGHLMELELLVRLLERTAYVLVENSIWTVTRAVNSRVTKFVRHLVAKTQARPLFEMLPPQRRTLREQGLLGSGYRSVVVSLPTSSGKTLIAAFRILQALNQFDHERGWVAYLAPTRTLVRQVAVRLRRDFAQIGITVEQVSPALEVDGIEAIMLTDADRDRQFRVLVTTPEKLDLMLRGGWEEKIGRPLTLVVVDEAHNLADPHRGIKLELLLATINRECRFAQFLLLTPFIENAKQIAMWLDRESNYSVELTLDWTPNDRMIATAEREQGEERGAFQVKLNPVHTSRCTLAIPEDLTLPETRPLGMSWSKAKQRGALAAATAHQLKERGTVVVLAGTVPNCWSLARLFKVKENLRANVSEDVKLAQTFLRNEFGPDFPLIELLNYGVGIHNSGMSDDTKTLIEWLTERGQLDILVATTTIAQGVNFPVSAVVMGAHQYPYGQEMPPSDFWNLAGRAGRVDQGDLGIVAISAPTDEYRVKVETFIGNNVGALNSALIKMVQDVEEVNLRNLSSLAWKSEWSSFLQYLAHTYRQIGDHDQFVAQVEQVLRGTLGFRELKQTHPMLADQLLTGVHRYGASMRGQPLKLVDSTGFSLESVRYTLAQLKNAEIGPEVWASNIFGGPKPHLQSMMGVLISIPELKENFKDVLGGGGINGDEVARAVCDWVQGESIQSMANKYFDGNISKCCQQLFGKITQTASWGMAAIQTLTLLDDFDDMDEVEQRRVRNLPGRVYYGVNSDEALVLRLAGVPRTAAEGLARVLDVKPDMPLTEARSAVQSSSDAEWSQAMGPIGPTYRRVWSILEGEGELG</sequence>
<dbReference type="InterPro" id="IPR014001">
    <property type="entry name" value="Helicase_ATP-bd"/>
</dbReference>
<evidence type="ECO:0000259" key="5">
    <source>
        <dbReference type="PROSITE" id="PS51192"/>
    </source>
</evidence>
<feature type="domain" description="Helicase ATP-binding" evidence="5">
    <location>
        <begin position="299"/>
        <end position="481"/>
    </location>
</feature>
<evidence type="ECO:0000313" key="8">
    <source>
        <dbReference type="Proteomes" id="UP000282926"/>
    </source>
</evidence>
<reference evidence="7 8" key="1">
    <citation type="submission" date="2019-01" db="EMBL/GenBank/DDBJ databases">
        <title>Lujinxingia litoralis gen. nov., sp. nov. and Lujinxingia sediminis gen. nov., sp. nov., new members in the order Bradymonadales, isolated from coastal sediment.</title>
        <authorList>
            <person name="Li C.-M."/>
        </authorList>
    </citation>
    <scope>NUCLEOTIDE SEQUENCE [LARGE SCALE GENOMIC DNA]</scope>
    <source>
        <strain evidence="7 8">SEH01</strain>
    </source>
</reference>
<keyword evidence="4" id="KW-0067">ATP-binding</keyword>
<protein>
    <submittedName>
        <fullName evidence="7">DEAD/DEAH box helicase</fullName>
    </submittedName>
</protein>
<accession>A0ABY0CSW8</accession>
<keyword evidence="2" id="KW-0378">Hydrolase</keyword>
<dbReference type="SMART" id="SM00490">
    <property type="entry name" value="HELICc"/>
    <property type="match status" value="1"/>
</dbReference>
<dbReference type="EMBL" id="SADD01000004">
    <property type="protein sequence ID" value="RVU44716.1"/>
    <property type="molecule type" value="Genomic_DNA"/>
</dbReference>
<evidence type="ECO:0000259" key="6">
    <source>
        <dbReference type="PROSITE" id="PS51194"/>
    </source>
</evidence>
<dbReference type="SMART" id="SM00487">
    <property type="entry name" value="DEXDc"/>
    <property type="match status" value="1"/>
</dbReference>
<dbReference type="InterPro" id="IPR011545">
    <property type="entry name" value="DEAD/DEAH_box_helicase_dom"/>
</dbReference>
<proteinExistence type="predicted"/>
<dbReference type="PANTHER" id="PTHR47961:SF6">
    <property type="entry name" value="DNA-DIRECTED DNA POLYMERASE"/>
    <property type="match status" value="1"/>
</dbReference>
<keyword evidence="8" id="KW-1185">Reference proteome</keyword>
<dbReference type="PANTHER" id="PTHR47961">
    <property type="entry name" value="DNA POLYMERASE THETA, PUTATIVE (AFU_ORTHOLOGUE AFUA_1G05260)-RELATED"/>
    <property type="match status" value="1"/>
</dbReference>
<dbReference type="GO" id="GO:0004386">
    <property type="term" value="F:helicase activity"/>
    <property type="evidence" value="ECO:0007669"/>
    <property type="project" value="UniProtKB-KW"/>
</dbReference>
<dbReference type="Proteomes" id="UP000282926">
    <property type="component" value="Unassembled WGS sequence"/>
</dbReference>